<dbReference type="InterPro" id="IPR004101">
    <property type="entry name" value="Mur_ligase_C"/>
</dbReference>
<feature type="binding site" evidence="7">
    <location>
        <position position="177"/>
    </location>
    <ligand>
        <name>UDP-N-acetyl-alpha-D-muramoyl-L-alanyl-D-glutamate</name>
        <dbReference type="ChEBI" id="CHEBI:83900"/>
    </ligand>
</feature>
<feature type="binding site" evidence="7">
    <location>
        <position position="387"/>
    </location>
    <ligand>
        <name>meso-2,6-diaminopimelate</name>
        <dbReference type="ChEBI" id="CHEBI:57791"/>
    </ligand>
</feature>
<feature type="binding site" evidence="7">
    <location>
        <position position="185"/>
    </location>
    <ligand>
        <name>UDP-N-acetyl-alpha-D-muramoyl-L-alanyl-D-glutamate</name>
        <dbReference type="ChEBI" id="CHEBI:83900"/>
    </ligand>
</feature>
<dbReference type="RefSeq" id="WP_086744164.1">
    <property type="nucleotide sequence ID" value="NZ_MWPV01000003.1"/>
</dbReference>
<dbReference type="NCBIfam" id="NF001126">
    <property type="entry name" value="PRK00139.1-4"/>
    <property type="match status" value="1"/>
</dbReference>
<dbReference type="InterPro" id="IPR013221">
    <property type="entry name" value="Mur_ligase_cen"/>
</dbReference>
<dbReference type="InterPro" id="IPR036615">
    <property type="entry name" value="Mur_ligase_C_dom_sf"/>
</dbReference>
<dbReference type="GO" id="GO:0005737">
    <property type="term" value="C:cytoplasm"/>
    <property type="evidence" value="ECO:0007669"/>
    <property type="project" value="UniProtKB-SubCell"/>
</dbReference>
<feature type="binding site" evidence="7">
    <location>
        <begin position="411"/>
        <end position="414"/>
    </location>
    <ligand>
        <name>meso-2,6-diaminopimelate</name>
        <dbReference type="ChEBI" id="CHEBI:57791"/>
    </ligand>
</feature>
<dbReference type="GO" id="GO:0071555">
    <property type="term" value="P:cell wall organization"/>
    <property type="evidence" value="ECO:0007669"/>
    <property type="project" value="UniProtKB-KW"/>
</dbReference>
<dbReference type="Proteomes" id="UP000194841">
    <property type="component" value="Unassembled WGS sequence"/>
</dbReference>
<comment type="subcellular location">
    <subcellularLocation>
        <location evidence="7 8">Cytoplasm</location>
    </subcellularLocation>
</comment>
<evidence type="ECO:0000256" key="8">
    <source>
        <dbReference type="RuleBase" id="RU004135"/>
    </source>
</evidence>
<evidence type="ECO:0000256" key="1">
    <source>
        <dbReference type="ARBA" id="ARBA00005898"/>
    </source>
</evidence>
<evidence type="ECO:0000256" key="7">
    <source>
        <dbReference type="HAMAP-Rule" id="MF_00208"/>
    </source>
</evidence>
<feature type="binding site" evidence="7">
    <location>
        <position position="466"/>
    </location>
    <ligand>
        <name>meso-2,6-diaminopimelate</name>
        <dbReference type="ChEBI" id="CHEBI:57791"/>
    </ligand>
</feature>
<evidence type="ECO:0000256" key="6">
    <source>
        <dbReference type="ARBA" id="ARBA00023316"/>
    </source>
</evidence>
<dbReference type="InterPro" id="IPR035911">
    <property type="entry name" value="MurE/MurF_N"/>
</dbReference>
<dbReference type="Gene3D" id="3.40.1190.10">
    <property type="entry name" value="Mur-like, catalytic domain"/>
    <property type="match status" value="1"/>
</dbReference>
<evidence type="ECO:0000256" key="3">
    <source>
        <dbReference type="ARBA" id="ARBA00022960"/>
    </source>
</evidence>
<dbReference type="AlphaFoldDB" id="A0A244CPN7"/>
<feature type="short sequence motif" description="Meso-diaminopimelate recognition motif" evidence="7">
    <location>
        <begin position="411"/>
        <end position="414"/>
    </location>
</feature>
<feature type="binding site" evidence="7">
    <location>
        <position position="183"/>
    </location>
    <ligand>
        <name>UDP-N-acetyl-alpha-D-muramoyl-L-alanyl-D-glutamate</name>
        <dbReference type="ChEBI" id="CHEBI:83900"/>
    </ligand>
</feature>
<gene>
    <name evidence="7" type="primary">murE</name>
    <name evidence="12" type="ORF">B1199_10960</name>
</gene>
<feature type="binding site" evidence="7">
    <location>
        <position position="462"/>
    </location>
    <ligand>
        <name>meso-2,6-diaminopimelate</name>
        <dbReference type="ChEBI" id="CHEBI:57791"/>
    </ligand>
</feature>
<evidence type="ECO:0000313" key="13">
    <source>
        <dbReference type="Proteomes" id="UP000194841"/>
    </source>
</evidence>
<keyword evidence="6 7" id="KW-0961">Cell wall biogenesis/degradation</keyword>
<keyword evidence="3 7" id="KW-0133">Cell shape</keyword>
<keyword evidence="7" id="KW-0547">Nucleotide-binding</keyword>
<dbReference type="Pfam" id="PF01225">
    <property type="entry name" value="Mur_ligase"/>
    <property type="match status" value="1"/>
</dbReference>
<dbReference type="Pfam" id="PF02875">
    <property type="entry name" value="Mur_ligase_C"/>
    <property type="match status" value="1"/>
</dbReference>
<sequence length="492" mass="53221">MSDLKQIMAQFAIEIPDVNVQDLVLDSRKVKPGDVFIAIQGHAQDGGQYVAKAFEQGAVLALVDSHCSLSITDEKIVLIDDLNEKLAIISADFYGRVSEKLDLIGVTGTNGKSTITSMIAHLAKACHSSSAVIGTLGWGQPDALTSLDNTTPSSVELQQILSQLHQQNTQLVAMEVSSHGLVQGRTAENRFKVAVFSNLSRDHLDYHGDMDSYADAKLTLFKSYQPETCVFNRDDLTAKAWLANNEFNRCVVYGKAPHDLDISSLESEHYVLFASVQYHATGLHAQLITSWGNIAIQCPLFGEFNLYNVSAAIATLLSLGFELGALVDAIKCLAPVSGRMQAFSAPNKPTCVVDYAHTPDALALALKALQQHVPGKVTCVFGCGGDRDKGKRPLMAKAAAQYANKIIITSDNPRSENPMHIIADVAAGLSDLSQVVLEADRAKAIEIAITQASADDVILIAGKGHEDYQIISNQVLRFCDRAWVQQLLKGQC</sequence>
<dbReference type="Pfam" id="PF08245">
    <property type="entry name" value="Mur_ligase_M"/>
    <property type="match status" value="1"/>
</dbReference>
<evidence type="ECO:0000259" key="9">
    <source>
        <dbReference type="Pfam" id="PF01225"/>
    </source>
</evidence>
<dbReference type="SUPFAM" id="SSF53244">
    <property type="entry name" value="MurD-like peptide ligases, peptide-binding domain"/>
    <property type="match status" value="1"/>
</dbReference>
<dbReference type="EMBL" id="MWPV01000003">
    <property type="protein sequence ID" value="OUL57581.1"/>
    <property type="molecule type" value="Genomic_DNA"/>
</dbReference>
<dbReference type="InterPro" id="IPR000713">
    <property type="entry name" value="Mur_ligase_N"/>
</dbReference>
<proteinExistence type="inferred from homology"/>
<comment type="function">
    <text evidence="7">Catalyzes the addition of meso-diaminopimelic acid to the nucleotide precursor UDP-N-acetylmuramoyl-L-alanyl-D-glutamate (UMAG) in the biosynthesis of bacterial cell-wall peptidoglycan.</text>
</comment>
<evidence type="ECO:0000259" key="11">
    <source>
        <dbReference type="Pfam" id="PF08245"/>
    </source>
</evidence>
<keyword evidence="2 7" id="KW-0132">Cell division</keyword>
<comment type="caution">
    <text evidence="12">The sequence shown here is derived from an EMBL/GenBank/DDBJ whole genome shotgun (WGS) entry which is preliminary data.</text>
</comment>
<keyword evidence="7" id="KW-0963">Cytoplasm</keyword>
<evidence type="ECO:0000259" key="10">
    <source>
        <dbReference type="Pfam" id="PF02875"/>
    </source>
</evidence>
<comment type="catalytic activity">
    <reaction evidence="7">
        <text>UDP-N-acetyl-alpha-D-muramoyl-L-alanyl-D-glutamate + meso-2,6-diaminopimelate + ATP = UDP-N-acetyl-alpha-D-muramoyl-L-alanyl-gamma-D-glutamyl-meso-2,6-diaminopimelate + ADP + phosphate + H(+)</text>
        <dbReference type="Rhea" id="RHEA:23676"/>
        <dbReference type="ChEBI" id="CHEBI:15378"/>
        <dbReference type="ChEBI" id="CHEBI:30616"/>
        <dbReference type="ChEBI" id="CHEBI:43474"/>
        <dbReference type="ChEBI" id="CHEBI:57791"/>
        <dbReference type="ChEBI" id="CHEBI:83900"/>
        <dbReference type="ChEBI" id="CHEBI:83905"/>
        <dbReference type="ChEBI" id="CHEBI:456216"/>
        <dbReference type="EC" id="6.3.2.13"/>
    </reaction>
</comment>
<dbReference type="GO" id="GO:0051301">
    <property type="term" value="P:cell division"/>
    <property type="evidence" value="ECO:0007669"/>
    <property type="project" value="UniProtKB-KW"/>
</dbReference>
<dbReference type="NCBIfam" id="TIGR01085">
    <property type="entry name" value="murE"/>
    <property type="match status" value="1"/>
</dbReference>
<keyword evidence="4 7" id="KW-0573">Peptidoglycan synthesis</keyword>
<evidence type="ECO:0000256" key="4">
    <source>
        <dbReference type="ARBA" id="ARBA00022984"/>
    </source>
</evidence>
<dbReference type="OrthoDB" id="9800958at2"/>
<protein>
    <recommendedName>
        <fullName evidence="7">UDP-N-acetylmuramoyl-L-alanyl-D-glutamate--2,6-diaminopimelate ligase</fullName>
        <ecNumber evidence="7">6.3.2.13</ecNumber>
    </recommendedName>
    <alternativeName>
        <fullName evidence="7">Meso-A2pm-adding enzyme</fullName>
    </alternativeName>
    <alternativeName>
        <fullName evidence="7">Meso-diaminopimelate-adding enzyme</fullName>
    </alternativeName>
    <alternativeName>
        <fullName evidence="7">UDP-MurNAc-L-Ala-D-Glu:meso-diaminopimelate ligase</fullName>
    </alternativeName>
    <alternativeName>
        <fullName evidence="7">UDP-MurNAc-tripeptide synthetase</fullName>
    </alternativeName>
    <alternativeName>
        <fullName evidence="7">UDP-N-acetylmuramyl-tripeptide synthetase</fullName>
    </alternativeName>
</protein>
<keyword evidence="7 12" id="KW-0436">Ligase</keyword>
<name>A0A244CPN7_PSEDV</name>
<comment type="PTM">
    <text evidence="7">Carboxylation is probably crucial for Mg(2+) binding and, consequently, for the gamma-phosphate positioning of ATP.</text>
</comment>
<dbReference type="HAMAP" id="MF_00208">
    <property type="entry name" value="MurE"/>
    <property type="match status" value="1"/>
</dbReference>
<feature type="binding site" evidence="7">
    <location>
        <begin position="108"/>
        <end position="114"/>
    </location>
    <ligand>
        <name>ATP</name>
        <dbReference type="ChEBI" id="CHEBI:30616"/>
    </ligand>
</feature>
<evidence type="ECO:0000313" key="12">
    <source>
        <dbReference type="EMBL" id="OUL57581.1"/>
    </source>
</evidence>
<keyword evidence="7" id="KW-0460">Magnesium</keyword>
<feature type="domain" description="Mur ligase N-terminal catalytic" evidence="9">
    <location>
        <begin position="23"/>
        <end position="94"/>
    </location>
</feature>
<keyword evidence="5 7" id="KW-0131">Cell cycle</keyword>
<evidence type="ECO:0000256" key="5">
    <source>
        <dbReference type="ARBA" id="ARBA00023306"/>
    </source>
</evidence>
<dbReference type="InterPro" id="IPR005761">
    <property type="entry name" value="UDP-N-AcMur-Glu-dNH2Pim_ligase"/>
</dbReference>
<comment type="caution">
    <text evidence="7">Lacks conserved residue(s) required for the propagation of feature annotation.</text>
</comment>
<feature type="binding site" evidence="7">
    <location>
        <position position="149"/>
    </location>
    <ligand>
        <name>UDP-N-acetyl-alpha-D-muramoyl-L-alanyl-D-glutamate</name>
        <dbReference type="ChEBI" id="CHEBI:83900"/>
    </ligand>
</feature>
<feature type="modified residue" description="N6-carboxylysine" evidence="7">
    <location>
        <position position="217"/>
    </location>
</feature>
<reference evidence="12 13" key="1">
    <citation type="submission" date="2017-02" db="EMBL/GenBank/DDBJ databases">
        <title>Pseudoalteromonas ulvae TC14 Genome.</title>
        <authorList>
            <person name="Molmeret M."/>
        </authorList>
    </citation>
    <scope>NUCLEOTIDE SEQUENCE [LARGE SCALE GENOMIC DNA]</scope>
    <source>
        <strain evidence="12">TC14</strain>
    </source>
</reference>
<dbReference type="SUPFAM" id="SSF53623">
    <property type="entry name" value="MurD-like peptide ligases, catalytic domain"/>
    <property type="match status" value="1"/>
</dbReference>
<evidence type="ECO:0000256" key="2">
    <source>
        <dbReference type="ARBA" id="ARBA00022618"/>
    </source>
</evidence>
<dbReference type="SUPFAM" id="SSF63418">
    <property type="entry name" value="MurE/MurF N-terminal domain"/>
    <property type="match status" value="1"/>
</dbReference>
<dbReference type="PANTHER" id="PTHR23135:SF4">
    <property type="entry name" value="UDP-N-ACETYLMURAMOYL-L-ALANYL-D-GLUTAMATE--2,6-DIAMINOPIMELATE LIGASE MURE HOMOLOG, CHLOROPLASTIC"/>
    <property type="match status" value="1"/>
</dbReference>
<feature type="binding site" evidence="7">
    <location>
        <position position="27"/>
    </location>
    <ligand>
        <name>UDP-N-acetyl-alpha-D-muramoyl-L-alanyl-D-glutamate</name>
        <dbReference type="ChEBI" id="CHEBI:83900"/>
    </ligand>
</feature>
<dbReference type="GO" id="GO:0008360">
    <property type="term" value="P:regulation of cell shape"/>
    <property type="evidence" value="ECO:0007669"/>
    <property type="project" value="UniProtKB-KW"/>
</dbReference>
<dbReference type="GO" id="GO:0009252">
    <property type="term" value="P:peptidoglycan biosynthetic process"/>
    <property type="evidence" value="ECO:0007669"/>
    <property type="project" value="UniProtKB-UniRule"/>
</dbReference>
<comment type="similarity">
    <text evidence="1 7">Belongs to the MurCDEF family. MurE subfamily.</text>
</comment>
<keyword evidence="13" id="KW-1185">Reference proteome</keyword>
<feature type="binding site" evidence="7">
    <location>
        <position position="25"/>
    </location>
    <ligand>
        <name>UDP-N-acetyl-alpha-D-muramoyl-L-alanyl-D-glutamate</name>
        <dbReference type="ChEBI" id="CHEBI:83900"/>
    </ligand>
</feature>
<accession>A0A244CPN7</accession>
<dbReference type="PANTHER" id="PTHR23135">
    <property type="entry name" value="MUR LIGASE FAMILY MEMBER"/>
    <property type="match status" value="1"/>
</dbReference>
<dbReference type="UniPathway" id="UPA00219"/>
<dbReference type="GO" id="GO:0005524">
    <property type="term" value="F:ATP binding"/>
    <property type="evidence" value="ECO:0007669"/>
    <property type="project" value="UniProtKB-UniRule"/>
</dbReference>
<organism evidence="12 13">
    <name type="scientific">Pseudoalteromonas ulvae</name>
    <dbReference type="NCBI Taxonomy" id="107327"/>
    <lineage>
        <taxon>Bacteria</taxon>
        <taxon>Pseudomonadati</taxon>
        <taxon>Pseudomonadota</taxon>
        <taxon>Gammaproteobacteria</taxon>
        <taxon>Alteromonadales</taxon>
        <taxon>Pseudoalteromonadaceae</taxon>
        <taxon>Pseudoalteromonas</taxon>
    </lineage>
</organism>
<dbReference type="GO" id="GO:0000287">
    <property type="term" value="F:magnesium ion binding"/>
    <property type="evidence" value="ECO:0007669"/>
    <property type="project" value="UniProtKB-UniRule"/>
</dbReference>
<feature type="binding site" evidence="7">
    <location>
        <begin position="150"/>
        <end position="151"/>
    </location>
    <ligand>
        <name>UDP-N-acetyl-alpha-D-muramoyl-L-alanyl-D-glutamate</name>
        <dbReference type="ChEBI" id="CHEBI:83900"/>
    </ligand>
</feature>
<dbReference type="GO" id="GO:0008765">
    <property type="term" value="F:UDP-N-acetylmuramoylalanyl-D-glutamate-2,6-diaminopimelate ligase activity"/>
    <property type="evidence" value="ECO:0007669"/>
    <property type="project" value="UniProtKB-UniRule"/>
</dbReference>
<dbReference type="InterPro" id="IPR036565">
    <property type="entry name" value="Mur-like_cat_sf"/>
</dbReference>
<keyword evidence="7" id="KW-0067">ATP-binding</keyword>
<dbReference type="Gene3D" id="3.90.190.20">
    <property type="entry name" value="Mur ligase, C-terminal domain"/>
    <property type="match status" value="1"/>
</dbReference>
<dbReference type="EC" id="6.3.2.13" evidence="7"/>
<comment type="pathway">
    <text evidence="7 8">Cell wall biogenesis; peptidoglycan biosynthesis.</text>
</comment>
<dbReference type="Gene3D" id="3.40.1390.10">
    <property type="entry name" value="MurE/MurF, N-terminal domain"/>
    <property type="match status" value="1"/>
</dbReference>
<comment type="cofactor">
    <cofactor evidence="7">
        <name>Mg(2+)</name>
        <dbReference type="ChEBI" id="CHEBI:18420"/>
    </cofactor>
</comment>
<feature type="domain" description="Mur ligase C-terminal" evidence="10">
    <location>
        <begin position="338"/>
        <end position="464"/>
    </location>
</feature>
<feature type="domain" description="Mur ligase central" evidence="11">
    <location>
        <begin position="106"/>
        <end position="315"/>
    </location>
</feature>